<name>A0A642FUL7_BACFG</name>
<organism evidence="1">
    <name type="scientific">Bacteroides fragilis</name>
    <dbReference type="NCBI Taxonomy" id="817"/>
    <lineage>
        <taxon>Bacteria</taxon>
        <taxon>Pseudomonadati</taxon>
        <taxon>Bacteroidota</taxon>
        <taxon>Bacteroidia</taxon>
        <taxon>Bacteroidales</taxon>
        <taxon>Bacteroidaceae</taxon>
        <taxon>Bacteroides</taxon>
    </lineage>
</organism>
<protein>
    <submittedName>
        <fullName evidence="1">Uncharacterized protein</fullName>
    </submittedName>
</protein>
<dbReference type="AlphaFoldDB" id="A0A642FUL7"/>
<reference evidence="1" key="1">
    <citation type="journal article" date="2019" name="Nat. Med.">
        <title>A library of human gut bacterial isolates paired with longitudinal multiomics data enables mechanistic microbiome research.</title>
        <authorList>
            <person name="Poyet M."/>
            <person name="Groussin M."/>
            <person name="Gibbons S.M."/>
            <person name="Avila-Pacheco J."/>
            <person name="Jiang X."/>
            <person name="Kearney S.M."/>
            <person name="Perrotta A.R."/>
            <person name="Berdy B."/>
            <person name="Zhao S."/>
            <person name="Lieberman T.D."/>
            <person name="Swanson P.K."/>
            <person name="Smith M."/>
            <person name="Roesemann S."/>
            <person name="Alexander J.E."/>
            <person name="Rich S.A."/>
            <person name="Livny J."/>
            <person name="Vlamakis H."/>
            <person name="Clish C."/>
            <person name="Bullock K."/>
            <person name="Deik A."/>
            <person name="Scott J."/>
            <person name="Pierce K.A."/>
            <person name="Xavier R.J."/>
            <person name="Alm E.J."/>
        </authorList>
    </citation>
    <scope>NUCLEOTIDE SEQUENCE</scope>
    <source>
        <strain evidence="1">BIOML-A74</strain>
    </source>
</reference>
<dbReference type="EMBL" id="VWDL01000009">
    <property type="protein sequence ID" value="KAA4875900.1"/>
    <property type="molecule type" value="Genomic_DNA"/>
</dbReference>
<proteinExistence type="predicted"/>
<sequence>MTQIKRGLSKKLGGTLAGIERESDRNQTKIERKTALTLLMRLGRYLFQGRKEQSFGFEKTCYLETKGLI</sequence>
<gene>
    <name evidence="1" type="ORF">F3B29_17290</name>
</gene>
<comment type="caution">
    <text evidence="1">The sequence shown here is derived from an EMBL/GenBank/DDBJ whole genome shotgun (WGS) entry which is preliminary data.</text>
</comment>
<evidence type="ECO:0000313" key="1">
    <source>
        <dbReference type="EMBL" id="KAA4875900.1"/>
    </source>
</evidence>
<accession>A0A642FUL7</accession>